<dbReference type="STRING" id="100884.GCA_000269565_00516"/>
<dbReference type="Proteomes" id="UP000003157">
    <property type="component" value="Unassembled WGS sequence"/>
</dbReference>
<sequence>MAKLEVLENKKLVLKNVLKKELRGISFEDIDQQINKFANRLDILKVQTFGPLVIKFCGTNISEEGDITTDYDLLIQAHDYRQYKNQFDIVEKVDCPHCVYIHYEGNPLEINFVNSKLDLYFYENDLESTGESYTVCIHDSEEYVITDFFRPVMQL</sequence>
<comment type="caution">
    <text evidence="1">The sequence shown here is derived from an EMBL/GenBank/DDBJ whole genome shotgun (WGS) entry which is preliminary data.</text>
</comment>
<reference evidence="1 2" key="1">
    <citation type="submission" date="2010-12" db="EMBL/GenBank/DDBJ databases">
        <title>The Genome Sequence of Coprobacillus sp. strain 29_1.</title>
        <authorList>
            <consortium name="The Broad Institute Genome Sequencing Platform"/>
            <person name="Earl A."/>
            <person name="Ward D."/>
            <person name="Feldgarden M."/>
            <person name="Gevers D."/>
            <person name="Daigneault M."/>
            <person name="Sibley C.D."/>
            <person name="White A."/>
            <person name="Strauss J."/>
            <person name="Allen-Vercoe E."/>
            <person name="Young S.K."/>
            <person name="Zeng Q."/>
            <person name="Gargeya S."/>
            <person name="Fitzgerald M."/>
            <person name="Haas B."/>
            <person name="Abouelleil A."/>
            <person name="Alvarado L."/>
            <person name="Arachchi H.M."/>
            <person name="Berlin A."/>
            <person name="Brown A."/>
            <person name="Chapman S.B."/>
            <person name="Chen Z."/>
            <person name="Dunbar C."/>
            <person name="Freedman E."/>
            <person name="Gearin G."/>
            <person name="Gellesch M."/>
            <person name="Goldberg J."/>
            <person name="Griggs A."/>
            <person name="Gujja S."/>
            <person name="Heilman E."/>
            <person name="Heiman D."/>
            <person name="Howarth C."/>
            <person name="Larson L."/>
            <person name="Lui A."/>
            <person name="MacDonald P.J.P."/>
            <person name="Mehta T."/>
            <person name="Montmayeur A."/>
            <person name="Murphy C."/>
            <person name="Neiman D."/>
            <person name="Pearson M."/>
            <person name="Priest M."/>
            <person name="Roberts A."/>
            <person name="Saif S."/>
            <person name="Shea T."/>
            <person name="Shenoy N."/>
            <person name="Sisk P."/>
            <person name="Stolte C."/>
            <person name="Sykes S."/>
            <person name="White J."/>
            <person name="Yandava C."/>
            <person name="Nusbaum C."/>
            <person name="Birren B."/>
        </authorList>
    </citation>
    <scope>NUCLEOTIDE SEQUENCE [LARGE SCALE GENOMIC DNA]</scope>
    <source>
        <strain evidence="1 2">29_1</strain>
    </source>
</reference>
<accession>E7GDL0</accession>
<evidence type="ECO:0000313" key="1">
    <source>
        <dbReference type="EMBL" id="EFW03867.1"/>
    </source>
</evidence>
<protein>
    <submittedName>
        <fullName evidence="1">Uncharacterized protein</fullName>
    </submittedName>
</protein>
<dbReference type="EMBL" id="ADKX01000042">
    <property type="protein sequence ID" value="EFW03867.1"/>
    <property type="molecule type" value="Genomic_DNA"/>
</dbReference>
<keyword evidence="2" id="KW-1185">Reference proteome</keyword>
<dbReference type="RefSeq" id="WP_008789940.1">
    <property type="nucleotide sequence ID" value="NZ_AKCB01000001.1"/>
</dbReference>
<dbReference type="eggNOG" id="ENOG50317HR">
    <property type="taxonomic scope" value="Bacteria"/>
</dbReference>
<dbReference type="GeneID" id="78228423"/>
<name>E7GDL0_9FIRM</name>
<dbReference type="HOGENOM" id="CLU_137742_0_0_9"/>
<evidence type="ECO:0000313" key="2">
    <source>
        <dbReference type="Proteomes" id="UP000003157"/>
    </source>
</evidence>
<organism evidence="1 2">
    <name type="scientific">Coprobacillus cateniformis</name>
    <dbReference type="NCBI Taxonomy" id="100884"/>
    <lineage>
        <taxon>Bacteria</taxon>
        <taxon>Bacillati</taxon>
        <taxon>Bacillota</taxon>
        <taxon>Erysipelotrichia</taxon>
        <taxon>Erysipelotrichales</taxon>
        <taxon>Coprobacillaceae</taxon>
        <taxon>Coprobacillus</taxon>
    </lineage>
</organism>
<gene>
    <name evidence="1" type="ORF">HMPREF9488_02853</name>
</gene>
<dbReference type="OrthoDB" id="1642523at2"/>
<proteinExistence type="predicted"/>
<dbReference type="AlphaFoldDB" id="E7GDL0"/>